<accession>A0A7D5H8X8</accession>
<sequence>MNAHEKAIYRDQLQSLAEEFKSLVPKPAGRIATRAASSRFDLPSAAHRNVAGVLEDSILAAEKGLSDEQVRGMSMAMHLAYLIARENGQVAGLVWNSNYQRTLERLGWKTRINTLIYNSDLRKNTAYEDVLGRIAEIIGCHSTAPLAKQAVARLEQNPAAHELIKKNSRITGNQHGFVFTPMPSLGSDNEMQFGAAYSRAFYVNDKPTLGSSPTGVFLVGSAMLFKLEAAKFEMMMEVVEPALITFSRRKFEEIRL</sequence>
<name>A0A7D5H8X8_9PSED</name>
<dbReference type="KEGG" id="pez:HWQ56_26685"/>
<dbReference type="EMBL" id="CP056030">
    <property type="protein sequence ID" value="QKZ07169.1"/>
    <property type="molecule type" value="Genomic_DNA"/>
</dbReference>
<protein>
    <submittedName>
        <fullName evidence="1">Uncharacterized protein</fullName>
    </submittedName>
</protein>
<organism evidence="1 2">
    <name type="scientific">Pseudomonas eucalypticola</name>
    <dbReference type="NCBI Taxonomy" id="2599595"/>
    <lineage>
        <taxon>Bacteria</taxon>
        <taxon>Pseudomonadati</taxon>
        <taxon>Pseudomonadota</taxon>
        <taxon>Gammaproteobacteria</taxon>
        <taxon>Pseudomonadales</taxon>
        <taxon>Pseudomonadaceae</taxon>
        <taxon>Pseudomonas</taxon>
    </lineage>
</organism>
<gene>
    <name evidence="1" type="ORF">HWQ56_26685</name>
</gene>
<dbReference type="AlphaFoldDB" id="A0A7D5H8X8"/>
<dbReference type="RefSeq" id="WP_176572141.1">
    <property type="nucleotide sequence ID" value="NZ_CP056030.1"/>
</dbReference>
<evidence type="ECO:0000313" key="1">
    <source>
        <dbReference type="EMBL" id="QKZ07169.1"/>
    </source>
</evidence>
<reference evidence="1 2" key="1">
    <citation type="submission" date="2020-06" db="EMBL/GenBank/DDBJ databases">
        <title>Pseudomonas eucalypticola sp. nov., an endophyte of Eucalyptus dunnii leaves with biocontrol ability of eucalyptus leaf blight.</title>
        <authorList>
            <person name="Liu Y."/>
            <person name="Song Z."/>
            <person name="Zeng H."/>
            <person name="Lu M."/>
            <person name="Wang X."/>
            <person name="Lian X."/>
            <person name="Zhang Q."/>
        </authorList>
    </citation>
    <scope>NUCLEOTIDE SEQUENCE [LARGE SCALE GENOMIC DNA]</scope>
    <source>
        <strain evidence="1 2">NP-1</strain>
    </source>
</reference>
<evidence type="ECO:0000313" key="2">
    <source>
        <dbReference type="Proteomes" id="UP000509568"/>
    </source>
</evidence>
<dbReference type="Proteomes" id="UP000509568">
    <property type="component" value="Chromosome"/>
</dbReference>
<keyword evidence="2" id="KW-1185">Reference proteome</keyword>
<proteinExistence type="predicted"/>